<keyword evidence="1" id="KW-0472">Membrane</keyword>
<accession>A0A6N0HUU3</accession>
<reference evidence="2 3" key="1">
    <citation type="submission" date="2020-05" db="EMBL/GenBank/DDBJ databases">
        <title>Horizontal transmission and recombination maintain forever young bacterial symbiont genomes.</title>
        <authorList>
            <person name="Russell S.L."/>
            <person name="Pepper-Tunick E."/>
            <person name="Svedberg J."/>
            <person name="Byrne A."/>
            <person name="Ruelas Castillo J."/>
            <person name="Vollmers C."/>
            <person name="Beinart R.A."/>
            <person name="Corbett-Detig R."/>
        </authorList>
    </citation>
    <scope>NUCLEOTIDE SEQUENCE [LARGE SCALE GENOMIC DNA]</scope>
    <source>
        <strain evidence="2">Santa_Monica_outfall</strain>
    </source>
</reference>
<dbReference type="Proteomes" id="UP000509658">
    <property type="component" value="Chromosome"/>
</dbReference>
<dbReference type="AlphaFoldDB" id="A0A6N0HUU3"/>
<keyword evidence="1" id="KW-0812">Transmembrane</keyword>
<dbReference type="KEGG" id="rev:HUE57_07460"/>
<evidence type="ECO:0000313" key="2">
    <source>
        <dbReference type="EMBL" id="QKQ26139.1"/>
    </source>
</evidence>
<evidence type="ECO:0000313" key="3">
    <source>
        <dbReference type="Proteomes" id="UP000509658"/>
    </source>
</evidence>
<keyword evidence="1" id="KW-1133">Transmembrane helix</keyword>
<organism evidence="2 3">
    <name type="scientific">Candidatus Reidiella endopervernicosa</name>
    <dbReference type="NCBI Taxonomy" id="2738883"/>
    <lineage>
        <taxon>Bacteria</taxon>
        <taxon>Pseudomonadati</taxon>
        <taxon>Pseudomonadota</taxon>
        <taxon>Gammaproteobacteria</taxon>
        <taxon>Candidatus Reidiella</taxon>
    </lineage>
</organism>
<evidence type="ECO:0000256" key="1">
    <source>
        <dbReference type="SAM" id="Phobius"/>
    </source>
</evidence>
<feature type="transmembrane region" description="Helical" evidence="1">
    <location>
        <begin position="74"/>
        <end position="104"/>
    </location>
</feature>
<dbReference type="RefSeq" id="WP_174672973.1">
    <property type="nucleotide sequence ID" value="NZ_CP054491.1"/>
</dbReference>
<protein>
    <submittedName>
        <fullName evidence="2">Uncharacterized protein</fullName>
    </submittedName>
</protein>
<feature type="transmembrane region" description="Helical" evidence="1">
    <location>
        <begin position="33"/>
        <end position="54"/>
    </location>
</feature>
<dbReference type="EMBL" id="CP054491">
    <property type="protein sequence ID" value="QKQ26139.1"/>
    <property type="molecule type" value="Genomic_DNA"/>
</dbReference>
<keyword evidence="3" id="KW-1185">Reference proteome</keyword>
<name>A0A6N0HUU3_9GAMM</name>
<proteinExistence type="predicted"/>
<gene>
    <name evidence="2" type="ORF">HUE57_07460</name>
</gene>
<sequence>MITTLNSSLERFTRFIAPAQYLFKEFYPLHARALLLVSLAAIFSSALNASAYLGLTPLINHAIYSSTSLVYGPIVLAATPLTIAGALAIVLLLVVGSLHLNFIVYNMALEIMRKTVAEASVRGVVALHKHPGSPNLLGAIPGSRYFSGSRYFCESLFWASSPSKQQNLTRPFMPTAPRPSCVRCVITSSRLYTTPSVTLRQHKAAAASSSSSARALNYEYADGVDYRGLTAFASLSMAVSVRKFVLGIKPKQTAKLNATVYAYGAPTVLRSLRNHLFAALHNSLSDSTPT</sequence>